<keyword evidence="4" id="KW-1185">Reference proteome</keyword>
<sequence>MKFSNLQSLRFFAALIVVLHHVLPHYTYVGGNSPLVMWLGEWGFIGVDVFFVISGFVIAGTLYRNERLGWAQFLSRRAFRIFLGYWPFLIFTLVLMVIYLPDKLSRIDLTGSIFLTQVNMPELALPVSWSLTYELYFYFLASFYLLLRNKFLVAFFFVYLLIVLWSNASASMSIVDSVFLSPLVLEFCVGACIFYATRAEPSKYSVLLLALVIVTCASVYLGIHFDAKDGLPRVITFGFGSAALVTFVVLLESSLSSKKWLVHLGDSSYALYLSHLLWIWLFEFSGMRKQLEETGPFWVNVAFASLLLFCIGFASLYYRWVEKPLYHAVLDRFNLRHLSRQASFEKLKSHAG</sequence>
<comment type="caution">
    <text evidence="3">The sequence shown here is derived from an EMBL/GenBank/DDBJ whole genome shotgun (WGS) entry which is preliminary data.</text>
</comment>
<proteinExistence type="predicted"/>
<dbReference type="Proteomes" id="UP000528457">
    <property type="component" value="Unassembled WGS sequence"/>
</dbReference>
<protein>
    <submittedName>
        <fullName evidence="3">Peptidoglycan/LPS O-acetylase OafA/YrhL</fullName>
    </submittedName>
</protein>
<feature type="transmembrane region" description="Helical" evidence="1">
    <location>
        <begin position="204"/>
        <end position="225"/>
    </location>
</feature>
<feature type="transmembrane region" description="Helical" evidence="1">
    <location>
        <begin position="83"/>
        <end position="100"/>
    </location>
</feature>
<feature type="transmembrane region" description="Helical" evidence="1">
    <location>
        <begin position="127"/>
        <end position="147"/>
    </location>
</feature>
<feature type="transmembrane region" description="Helical" evidence="1">
    <location>
        <begin position="297"/>
        <end position="318"/>
    </location>
</feature>
<dbReference type="PANTHER" id="PTHR23028:SF131">
    <property type="entry name" value="BLR2367 PROTEIN"/>
    <property type="match status" value="1"/>
</dbReference>
<feature type="transmembrane region" description="Helical" evidence="1">
    <location>
        <begin position="231"/>
        <end position="251"/>
    </location>
</feature>
<dbReference type="InParanoid" id="A0A7X0JS49"/>
<accession>A0A7X0JS49</accession>
<dbReference type="Pfam" id="PF01757">
    <property type="entry name" value="Acyl_transf_3"/>
    <property type="match status" value="1"/>
</dbReference>
<dbReference type="EMBL" id="JACHHT010000001">
    <property type="protein sequence ID" value="MBB6521289.1"/>
    <property type="molecule type" value="Genomic_DNA"/>
</dbReference>
<dbReference type="GO" id="GO:0016747">
    <property type="term" value="F:acyltransferase activity, transferring groups other than amino-acyl groups"/>
    <property type="evidence" value="ECO:0007669"/>
    <property type="project" value="InterPro"/>
</dbReference>
<feature type="domain" description="Acyltransferase 3" evidence="2">
    <location>
        <begin position="6"/>
        <end position="311"/>
    </location>
</feature>
<feature type="transmembrane region" description="Helical" evidence="1">
    <location>
        <begin position="178"/>
        <end position="197"/>
    </location>
</feature>
<feature type="transmembrane region" description="Helical" evidence="1">
    <location>
        <begin position="152"/>
        <end position="172"/>
    </location>
</feature>
<gene>
    <name evidence="3" type="ORF">HNR48_001567</name>
</gene>
<dbReference type="PANTHER" id="PTHR23028">
    <property type="entry name" value="ACETYLTRANSFERASE"/>
    <property type="match status" value="1"/>
</dbReference>
<dbReference type="GO" id="GO:0000271">
    <property type="term" value="P:polysaccharide biosynthetic process"/>
    <property type="evidence" value="ECO:0007669"/>
    <property type="project" value="TreeGrafter"/>
</dbReference>
<dbReference type="InterPro" id="IPR002656">
    <property type="entry name" value="Acyl_transf_3_dom"/>
</dbReference>
<name>A0A7X0JS49_9GAMM</name>
<evidence type="ECO:0000256" key="1">
    <source>
        <dbReference type="SAM" id="Phobius"/>
    </source>
</evidence>
<evidence type="ECO:0000313" key="3">
    <source>
        <dbReference type="EMBL" id="MBB6521289.1"/>
    </source>
</evidence>
<evidence type="ECO:0000313" key="4">
    <source>
        <dbReference type="Proteomes" id="UP000528457"/>
    </source>
</evidence>
<dbReference type="RefSeq" id="WP_166848910.1">
    <property type="nucleotide sequence ID" value="NZ_JAAONY010000001.1"/>
</dbReference>
<feature type="transmembrane region" description="Helical" evidence="1">
    <location>
        <begin position="42"/>
        <end position="63"/>
    </location>
</feature>
<keyword evidence="1" id="KW-0812">Transmembrane</keyword>
<evidence type="ECO:0000259" key="2">
    <source>
        <dbReference type="Pfam" id="PF01757"/>
    </source>
</evidence>
<dbReference type="GO" id="GO:0016020">
    <property type="term" value="C:membrane"/>
    <property type="evidence" value="ECO:0007669"/>
    <property type="project" value="TreeGrafter"/>
</dbReference>
<feature type="transmembrane region" description="Helical" evidence="1">
    <location>
        <begin position="12"/>
        <end position="30"/>
    </location>
</feature>
<keyword evidence="1" id="KW-1133">Transmembrane helix</keyword>
<keyword evidence="1" id="KW-0472">Membrane</keyword>
<feature type="transmembrane region" description="Helical" evidence="1">
    <location>
        <begin position="260"/>
        <end position="282"/>
    </location>
</feature>
<dbReference type="AlphaFoldDB" id="A0A7X0JS49"/>
<reference evidence="3 4" key="1">
    <citation type="submission" date="2020-08" db="EMBL/GenBank/DDBJ databases">
        <title>Genomic Encyclopedia of Type Strains, Phase IV (KMG-IV): sequencing the most valuable type-strain genomes for metagenomic binning, comparative biology and taxonomic classification.</title>
        <authorList>
            <person name="Goeker M."/>
        </authorList>
    </citation>
    <scope>NUCLEOTIDE SEQUENCE [LARGE SCALE GENOMIC DNA]</scope>
    <source>
        <strain evidence="3 4">DSM 22368</strain>
    </source>
</reference>
<dbReference type="InterPro" id="IPR050879">
    <property type="entry name" value="Acyltransferase_3"/>
</dbReference>
<organism evidence="3 4">
    <name type="scientific">Pseudoteredinibacter isoporae</name>
    <dbReference type="NCBI Taxonomy" id="570281"/>
    <lineage>
        <taxon>Bacteria</taxon>
        <taxon>Pseudomonadati</taxon>
        <taxon>Pseudomonadota</taxon>
        <taxon>Gammaproteobacteria</taxon>
        <taxon>Cellvibrionales</taxon>
        <taxon>Cellvibrionaceae</taxon>
        <taxon>Pseudoteredinibacter</taxon>
    </lineage>
</organism>